<dbReference type="PANTHER" id="PTHR11102">
    <property type="entry name" value="SEL-1-LIKE PROTEIN"/>
    <property type="match status" value="1"/>
</dbReference>
<proteinExistence type="predicted"/>
<sequence>MKAAIPITLIVLLLIVVVVNLFNATTSNTNAPLDLLETETFKDNAKKFESCLKVPYQAESDAYYEVGQFGSFVCKIAQSDLEKCVRNLKLNKVEKLEDEERALTLMIPSLEIKFAEPAKDVQIYHGDKLRSSQMPFDFVIMYFEPKTSQCSFLLSYNPPFARSTLAFADKVKIDIPKNLIDKAKAGDANAQFELGDLISKKTTKGESKEAFDWLIKAAQQGHGEAQFRVGKLFLSDCLGKPNRKEARLWLERSMQQGNKLAKMALDQMDISGSSKKDREAVLLERVLSGETQSKVDLANFYHYEVGDMDKAMIWYKRASDDGEVDSEITLAKLQEERGNIAAAEKLYYAAASSGSYIGLMKCGDIALKKQDYKTAANYFRKAIMTDRTYFGTTHAAVAPEADCRPIDKILRSGDVRGAAQKYRETAIRRHAK</sequence>
<dbReference type="InterPro" id="IPR011990">
    <property type="entry name" value="TPR-like_helical_dom_sf"/>
</dbReference>
<dbReference type="InterPro" id="IPR006597">
    <property type="entry name" value="Sel1-like"/>
</dbReference>
<organism evidence="1 2">
    <name type="scientific">Candidatus Obscuribacter phosphatis</name>
    <dbReference type="NCBI Taxonomy" id="1906157"/>
    <lineage>
        <taxon>Bacteria</taxon>
        <taxon>Bacillati</taxon>
        <taxon>Candidatus Melainabacteria</taxon>
        <taxon>Candidatus Obscuribacterales</taxon>
        <taxon>Candidatus Obscuribacteraceae</taxon>
        <taxon>Candidatus Obscuribacter</taxon>
    </lineage>
</organism>
<dbReference type="Proteomes" id="UP000664277">
    <property type="component" value="Unassembled WGS sequence"/>
</dbReference>
<accession>A0A8J7PDK4</accession>
<gene>
    <name evidence="1" type="ORF">J0M35_02790</name>
</gene>
<dbReference type="InterPro" id="IPR050767">
    <property type="entry name" value="Sel1_AlgK"/>
</dbReference>
<evidence type="ECO:0000313" key="1">
    <source>
        <dbReference type="EMBL" id="MBN8659262.1"/>
    </source>
</evidence>
<dbReference type="SMART" id="SM00671">
    <property type="entry name" value="SEL1"/>
    <property type="match status" value="4"/>
</dbReference>
<dbReference type="SUPFAM" id="SSF81901">
    <property type="entry name" value="HCP-like"/>
    <property type="match status" value="2"/>
</dbReference>
<evidence type="ECO:0000313" key="2">
    <source>
        <dbReference type="Proteomes" id="UP000664277"/>
    </source>
</evidence>
<dbReference type="PANTHER" id="PTHR11102:SF160">
    <property type="entry name" value="ERAD-ASSOCIATED E3 UBIQUITIN-PROTEIN LIGASE COMPONENT HRD3"/>
    <property type="match status" value="1"/>
</dbReference>
<dbReference type="AlphaFoldDB" id="A0A8J7PDK4"/>
<name>A0A8J7PDK4_9BACT</name>
<protein>
    <submittedName>
        <fullName evidence="1">Sel1 repeat family protein</fullName>
    </submittedName>
</protein>
<comment type="caution">
    <text evidence="1">The sequence shown here is derived from an EMBL/GenBank/DDBJ whole genome shotgun (WGS) entry which is preliminary data.</text>
</comment>
<dbReference type="Pfam" id="PF08238">
    <property type="entry name" value="Sel1"/>
    <property type="match status" value="4"/>
</dbReference>
<dbReference type="Gene3D" id="1.25.40.10">
    <property type="entry name" value="Tetratricopeptide repeat domain"/>
    <property type="match status" value="2"/>
</dbReference>
<dbReference type="EMBL" id="JAFLCK010000002">
    <property type="protein sequence ID" value="MBN8659262.1"/>
    <property type="molecule type" value="Genomic_DNA"/>
</dbReference>
<reference evidence="1" key="1">
    <citation type="submission" date="2021-02" db="EMBL/GenBank/DDBJ databases">
        <title>Genome-Resolved Metagenomics of a Microbial Community Performing Photosynthetic Biological Nutrient Removal.</title>
        <authorList>
            <person name="Mcdaniel E.A."/>
        </authorList>
    </citation>
    <scope>NUCLEOTIDE SEQUENCE</scope>
    <source>
        <strain evidence="1">UWPOB_OBS1</strain>
    </source>
</reference>